<dbReference type="Pfam" id="PF13649">
    <property type="entry name" value="Methyltransf_25"/>
    <property type="match status" value="1"/>
</dbReference>
<keyword evidence="3" id="KW-0949">S-adenosyl-L-methionine</keyword>
<gene>
    <name evidence="6" type="ORF">EOD42_08695</name>
</gene>
<evidence type="ECO:0000313" key="6">
    <source>
        <dbReference type="EMBL" id="RVT97859.1"/>
    </source>
</evidence>
<dbReference type="PANTHER" id="PTHR11727:SF14">
    <property type="entry name" value="BLL8166 PROTEIN"/>
    <property type="match status" value="1"/>
</dbReference>
<dbReference type="GO" id="GO:0000179">
    <property type="term" value="F:rRNA (adenine-N6,N6-)-dimethyltransferase activity"/>
    <property type="evidence" value="ECO:0007669"/>
    <property type="project" value="TreeGrafter"/>
</dbReference>
<accession>A0A437MJQ7</accession>
<dbReference type="AlphaFoldDB" id="A0A437MJQ7"/>
<dbReference type="Proteomes" id="UP000282957">
    <property type="component" value="Unassembled WGS sequence"/>
</dbReference>
<keyword evidence="1 6" id="KW-0489">Methyltransferase</keyword>
<organism evidence="6 7">
    <name type="scientific">Rhodovarius crocodyli</name>
    <dbReference type="NCBI Taxonomy" id="1979269"/>
    <lineage>
        <taxon>Bacteria</taxon>
        <taxon>Pseudomonadati</taxon>
        <taxon>Pseudomonadota</taxon>
        <taxon>Alphaproteobacteria</taxon>
        <taxon>Acetobacterales</taxon>
        <taxon>Roseomonadaceae</taxon>
        <taxon>Rhodovarius</taxon>
    </lineage>
</organism>
<evidence type="ECO:0000256" key="3">
    <source>
        <dbReference type="ARBA" id="ARBA00022691"/>
    </source>
</evidence>
<evidence type="ECO:0000256" key="2">
    <source>
        <dbReference type="ARBA" id="ARBA00022679"/>
    </source>
</evidence>
<dbReference type="OrthoDB" id="9805585at2"/>
<protein>
    <submittedName>
        <fullName evidence="6">Methyltransferase domain-containing protein</fullName>
    </submittedName>
</protein>
<dbReference type="GO" id="GO:0003723">
    <property type="term" value="F:RNA binding"/>
    <property type="evidence" value="ECO:0007669"/>
    <property type="project" value="UniProtKB-KW"/>
</dbReference>
<reference evidence="6 7" key="1">
    <citation type="submission" date="2019-01" db="EMBL/GenBank/DDBJ databases">
        <authorList>
            <person name="Chen W.-M."/>
        </authorList>
    </citation>
    <scope>NUCLEOTIDE SEQUENCE [LARGE SCALE GENOMIC DNA]</scope>
    <source>
        <strain evidence="6 7">CCP-6</strain>
    </source>
</reference>
<keyword evidence="7" id="KW-1185">Reference proteome</keyword>
<evidence type="ECO:0000256" key="1">
    <source>
        <dbReference type="ARBA" id="ARBA00022603"/>
    </source>
</evidence>
<sequence length="202" mass="22049">MSGASFSEPELNDHGSVANRGLFFRRWLANPLQMGSIIPSSATFSRMIAERAEHEGDEVVVELGAGTGVISRALLAAGVPPEKLILVEIVPEMAEHLRQALPGVRVICGDGFELPRVLQQAGAPPVGDVVCGIPLVMLPDAQQRRIVSAMMEASPRRGFLHLSYCITSPLPRRRHGIEGGRQAWTWRNFPPGGVWRYRPAAR</sequence>
<dbReference type="EMBL" id="SACL01000002">
    <property type="protein sequence ID" value="RVT97859.1"/>
    <property type="molecule type" value="Genomic_DNA"/>
</dbReference>
<keyword evidence="2 6" id="KW-0808">Transferase</keyword>
<dbReference type="InterPro" id="IPR041698">
    <property type="entry name" value="Methyltransf_25"/>
</dbReference>
<name>A0A437MJQ7_9PROT</name>
<dbReference type="RefSeq" id="WP_127787088.1">
    <property type="nucleotide sequence ID" value="NZ_SACL01000002.1"/>
</dbReference>
<evidence type="ECO:0000259" key="5">
    <source>
        <dbReference type="Pfam" id="PF13649"/>
    </source>
</evidence>
<dbReference type="CDD" id="cd02440">
    <property type="entry name" value="AdoMet_MTases"/>
    <property type="match status" value="1"/>
</dbReference>
<dbReference type="SUPFAM" id="SSF53335">
    <property type="entry name" value="S-adenosyl-L-methionine-dependent methyltransferases"/>
    <property type="match status" value="1"/>
</dbReference>
<comment type="caution">
    <text evidence="6">The sequence shown here is derived from an EMBL/GenBank/DDBJ whole genome shotgun (WGS) entry which is preliminary data.</text>
</comment>
<dbReference type="InterPro" id="IPR029063">
    <property type="entry name" value="SAM-dependent_MTases_sf"/>
</dbReference>
<dbReference type="InterPro" id="IPR001737">
    <property type="entry name" value="KsgA/Erm"/>
</dbReference>
<dbReference type="PANTHER" id="PTHR11727">
    <property type="entry name" value="DIMETHYLADENOSINE TRANSFERASE"/>
    <property type="match status" value="1"/>
</dbReference>
<evidence type="ECO:0000313" key="7">
    <source>
        <dbReference type="Proteomes" id="UP000282957"/>
    </source>
</evidence>
<dbReference type="Gene3D" id="3.40.50.150">
    <property type="entry name" value="Vaccinia Virus protein VP39"/>
    <property type="match status" value="1"/>
</dbReference>
<feature type="domain" description="Methyltransferase" evidence="5">
    <location>
        <begin position="60"/>
        <end position="151"/>
    </location>
</feature>
<keyword evidence="4" id="KW-0694">RNA-binding</keyword>
<evidence type="ECO:0000256" key="4">
    <source>
        <dbReference type="ARBA" id="ARBA00022884"/>
    </source>
</evidence>
<proteinExistence type="predicted"/>